<organism evidence="5 6">
    <name type="scientific">Myriangium duriaei CBS 260.36</name>
    <dbReference type="NCBI Taxonomy" id="1168546"/>
    <lineage>
        <taxon>Eukaryota</taxon>
        <taxon>Fungi</taxon>
        <taxon>Dikarya</taxon>
        <taxon>Ascomycota</taxon>
        <taxon>Pezizomycotina</taxon>
        <taxon>Dothideomycetes</taxon>
        <taxon>Dothideomycetidae</taxon>
        <taxon>Myriangiales</taxon>
        <taxon>Myriangiaceae</taxon>
        <taxon>Myriangium</taxon>
    </lineage>
</organism>
<sequence>MSFPDAPLVPSLVVTQHSNHNSNIDSQYNSRDMEKPFVQTPLLPPKQPHEDLRKASWSRRYGHALKIIIVCVVASRLAKFLLSKSSHKHGHARRQDIDWSNLPTLTHLEYTDCYEEFQCARLEVPLDHFGNATDKKVSIAVVKLPAAVPVTHPNYGGAILFNPGGPGGSGVSFVLGAGLAFRTLLDARPDSNGSYFDMIGFDPRGVGLTEPAVNCHGDATAVQSFALRSIEEGLLTSSDAALGRLWSMNAAQWGSCAANDDGGIMHYMTTSSTATDMLNIVEAHGYWRESEARRLNRQTRTPMREELKHKPGKEKLQYWGFSYGTFLGATFLSMYPDRVDRVILDGVVDAEDYRQTLWYNNLVDTEKTMDLFYHHCARVGYPTCALATFNQTTKAQDVKERVAKVILSLHHDPLPVVGRNPDVISWSDIRGILFGSLYSPVQSWPLVAYVLSRLEQGDGTELAQFLQFIHVVSCPSSDEPEPVLAYVPYPGAIIKCTDAEVRDFDNKTAFEGHLNKLRALSPTGGDIWATITMPCRNFPLRPLHRYTGSWAGNTSHPVLWIGNTADPVTPLASAKRMANGFNGSVVLTQDSPGHCSLAAFSRCTSDYIYQYFQTGEPPPKDTVCGVEQIPWGPTPGDDTVVTEDVKAGIQSQDEIANALHRASGGLGRSGLVGRFAQRVIM</sequence>
<comment type="similarity">
    <text evidence="1">Belongs to the peptidase S33 family.</text>
</comment>
<comment type="caution">
    <text evidence="5">The sequence shown here is derived from an EMBL/GenBank/DDBJ whole genome shotgun (WGS) entry which is preliminary data.</text>
</comment>
<evidence type="ECO:0008006" key="7">
    <source>
        <dbReference type="Google" id="ProtNLM"/>
    </source>
</evidence>
<evidence type="ECO:0000256" key="1">
    <source>
        <dbReference type="ARBA" id="ARBA00010088"/>
    </source>
</evidence>
<dbReference type="SUPFAM" id="SSF53474">
    <property type="entry name" value="alpha/beta-Hydrolases"/>
    <property type="match status" value="1"/>
</dbReference>
<dbReference type="Pfam" id="PF00561">
    <property type="entry name" value="Abhydrolase_1"/>
    <property type="match status" value="1"/>
</dbReference>
<gene>
    <name evidence="5" type="ORF">K461DRAFT_310843</name>
</gene>
<reference evidence="5" key="1">
    <citation type="journal article" date="2020" name="Stud. Mycol.">
        <title>101 Dothideomycetes genomes: a test case for predicting lifestyles and emergence of pathogens.</title>
        <authorList>
            <person name="Haridas S."/>
            <person name="Albert R."/>
            <person name="Binder M."/>
            <person name="Bloem J."/>
            <person name="Labutti K."/>
            <person name="Salamov A."/>
            <person name="Andreopoulos B."/>
            <person name="Baker S."/>
            <person name="Barry K."/>
            <person name="Bills G."/>
            <person name="Bluhm B."/>
            <person name="Cannon C."/>
            <person name="Castanera R."/>
            <person name="Culley D."/>
            <person name="Daum C."/>
            <person name="Ezra D."/>
            <person name="Gonzalez J."/>
            <person name="Henrissat B."/>
            <person name="Kuo A."/>
            <person name="Liang C."/>
            <person name="Lipzen A."/>
            <person name="Lutzoni F."/>
            <person name="Magnuson J."/>
            <person name="Mondo S."/>
            <person name="Nolan M."/>
            <person name="Ohm R."/>
            <person name="Pangilinan J."/>
            <person name="Park H.-J."/>
            <person name="Ramirez L."/>
            <person name="Alfaro M."/>
            <person name="Sun H."/>
            <person name="Tritt A."/>
            <person name="Yoshinaga Y."/>
            <person name="Zwiers L.-H."/>
            <person name="Turgeon B."/>
            <person name="Goodwin S."/>
            <person name="Spatafora J."/>
            <person name="Crous P."/>
            <person name="Grigoriev I."/>
        </authorList>
    </citation>
    <scope>NUCLEOTIDE SEQUENCE</scope>
    <source>
        <strain evidence="5">CBS 260.36</strain>
    </source>
</reference>
<evidence type="ECO:0000313" key="6">
    <source>
        <dbReference type="Proteomes" id="UP000799439"/>
    </source>
</evidence>
<evidence type="ECO:0000256" key="2">
    <source>
        <dbReference type="ARBA" id="ARBA00022801"/>
    </source>
</evidence>
<evidence type="ECO:0000313" key="5">
    <source>
        <dbReference type="EMBL" id="KAF2156373.1"/>
    </source>
</evidence>
<accession>A0A9P4MKK8</accession>
<evidence type="ECO:0000259" key="3">
    <source>
        <dbReference type="Pfam" id="PF00561"/>
    </source>
</evidence>
<feature type="domain" description="AB hydrolase-1" evidence="3">
    <location>
        <begin position="158"/>
        <end position="350"/>
    </location>
</feature>
<protein>
    <recommendedName>
        <fullName evidence="7">Peptidase S33 tripeptidyl aminopeptidase-like C-terminal domain-containing protein</fullName>
    </recommendedName>
</protein>
<proteinExistence type="inferred from homology"/>
<dbReference type="InterPro" id="IPR029058">
    <property type="entry name" value="AB_hydrolase_fold"/>
</dbReference>
<keyword evidence="6" id="KW-1185">Reference proteome</keyword>
<dbReference type="Gene3D" id="3.40.50.1820">
    <property type="entry name" value="alpha/beta hydrolase"/>
    <property type="match status" value="1"/>
</dbReference>
<evidence type="ECO:0000259" key="4">
    <source>
        <dbReference type="Pfam" id="PF08386"/>
    </source>
</evidence>
<dbReference type="EMBL" id="ML996082">
    <property type="protein sequence ID" value="KAF2156373.1"/>
    <property type="molecule type" value="Genomic_DNA"/>
</dbReference>
<feature type="domain" description="Peptidase S33 tripeptidyl aminopeptidase-like C-terminal" evidence="4">
    <location>
        <begin position="523"/>
        <end position="624"/>
    </location>
</feature>
<dbReference type="AlphaFoldDB" id="A0A9P4MKK8"/>
<dbReference type="OrthoDB" id="425534at2759"/>
<dbReference type="PANTHER" id="PTHR43248:SF25">
    <property type="entry name" value="AB HYDROLASE-1 DOMAIN-CONTAINING PROTEIN-RELATED"/>
    <property type="match status" value="1"/>
</dbReference>
<dbReference type="InterPro" id="IPR013595">
    <property type="entry name" value="Pept_S33_TAP-like_C"/>
</dbReference>
<dbReference type="InterPro" id="IPR051601">
    <property type="entry name" value="Serine_prot/Carboxylest_S33"/>
</dbReference>
<dbReference type="InterPro" id="IPR000073">
    <property type="entry name" value="AB_hydrolase_1"/>
</dbReference>
<dbReference type="Pfam" id="PF08386">
    <property type="entry name" value="Abhydrolase_4"/>
    <property type="match status" value="1"/>
</dbReference>
<dbReference type="Proteomes" id="UP000799439">
    <property type="component" value="Unassembled WGS sequence"/>
</dbReference>
<dbReference type="GO" id="GO:0016787">
    <property type="term" value="F:hydrolase activity"/>
    <property type="evidence" value="ECO:0007669"/>
    <property type="project" value="UniProtKB-KW"/>
</dbReference>
<keyword evidence="2" id="KW-0378">Hydrolase</keyword>
<name>A0A9P4MKK8_9PEZI</name>
<dbReference type="PANTHER" id="PTHR43248">
    <property type="entry name" value="2-SUCCINYL-6-HYDROXY-2,4-CYCLOHEXADIENE-1-CARBOXYLATE SYNTHASE"/>
    <property type="match status" value="1"/>
</dbReference>